<gene>
    <name evidence="1" type="ORF">RJ639_023824</name>
</gene>
<name>A0AA88V072_9ASTE</name>
<evidence type="ECO:0000313" key="2">
    <source>
        <dbReference type="Proteomes" id="UP001188597"/>
    </source>
</evidence>
<protein>
    <submittedName>
        <fullName evidence="1">Uncharacterized protein</fullName>
    </submittedName>
</protein>
<sequence length="107" mass="11958">MREKTGLLTARSTVRSAEQSMSSMTIMDLLDVSINSFRSSVLSFTAVWPNDEFPVPFVEGELVIPLLIGDRIKGKRRPFDGCLPGRPPQFDSFIHIGHLFIIVHAQS</sequence>
<accession>A0AA88V072</accession>
<evidence type="ECO:0000313" key="1">
    <source>
        <dbReference type="EMBL" id="KAK2998853.1"/>
    </source>
</evidence>
<reference evidence="1" key="1">
    <citation type="submission" date="2022-12" db="EMBL/GenBank/DDBJ databases">
        <title>Draft genome assemblies for two species of Escallonia (Escalloniales).</title>
        <authorList>
            <person name="Chanderbali A."/>
            <person name="Dervinis C."/>
            <person name="Anghel I."/>
            <person name="Soltis D."/>
            <person name="Soltis P."/>
            <person name="Zapata F."/>
        </authorList>
    </citation>
    <scope>NUCLEOTIDE SEQUENCE</scope>
    <source>
        <strain evidence="1">UCBG64.0493</strain>
        <tissue evidence="1">Leaf</tissue>
    </source>
</reference>
<dbReference type="AlphaFoldDB" id="A0AA88V072"/>
<dbReference type="Proteomes" id="UP001188597">
    <property type="component" value="Unassembled WGS sequence"/>
</dbReference>
<keyword evidence="2" id="KW-1185">Reference proteome</keyword>
<proteinExistence type="predicted"/>
<comment type="caution">
    <text evidence="1">The sequence shown here is derived from an EMBL/GenBank/DDBJ whole genome shotgun (WGS) entry which is preliminary data.</text>
</comment>
<organism evidence="1 2">
    <name type="scientific">Escallonia herrerae</name>
    <dbReference type="NCBI Taxonomy" id="1293975"/>
    <lineage>
        <taxon>Eukaryota</taxon>
        <taxon>Viridiplantae</taxon>
        <taxon>Streptophyta</taxon>
        <taxon>Embryophyta</taxon>
        <taxon>Tracheophyta</taxon>
        <taxon>Spermatophyta</taxon>
        <taxon>Magnoliopsida</taxon>
        <taxon>eudicotyledons</taxon>
        <taxon>Gunneridae</taxon>
        <taxon>Pentapetalae</taxon>
        <taxon>asterids</taxon>
        <taxon>campanulids</taxon>
        <taxon>Escalloniales</taxon>
        <taxon>Escalloniaceae</taxon>
        <taxon>Escallonia</taxon>
    </lineage>
</organism>
<dbReference type="EMBL" id="JAVXUP010003472">
    <property type="protein sequence ID" value="KAK2998853.1"/>
    <property type="molecule type" value="Genomic_DNA"/>
</dbReference>